<protein>
    <submittedName>
        <fullName evidence="1">Uncharacterized protein</fullName>
    </submittedName>
</protein>
<dbReference type="Pfam" id="PF20476">
    <property type="entry name" value="DUF6718"/>
    <property type="match status" value="1"/>
</dbReference>
<accession>A0A3P3Q3N0</accession>
<gene>
    <name evidence="1" type="ORF">EHW90_02060</name>
</gene>
<sequence>MCYLVAKKADGIGSIALQTSHGKHLVDFKKKLIKEVGVENIQLVTVSRPSAYGEYEPYRFVDTEQEFEESLKLL</sequence>
<keyword evidence="2" id="KW-1185">Reference proteome</keyword>
<proteinExistence type="predicted"/>
<reference evidence="1 2" key="1">
    <citation type="submission" date="2018-11" db="EMBL/GenBank/DDBJ databases">
        <title>Genome sequencing of Lachnoanaerobaculum orale DSM 24553T.</title>
        <authorList>
            <person name="Kook J.-K."/>
            <person name="Park S.-N."/>
            <person name="Lim Y.K."/>
        </authorList>
    </citation>
    <scope>NUCLEOTIDE SEQUENCE [LARGE SCALE GENOMIC DNA]</scope>
    <source>
        <strain evidence="1 2">DSM 24553</strain>
    </source>
</reference>
<organism evidence="1 2">
    <name type="scientific">Lachnoanaerobaculum orale</name>
    <dbReference type="NCBI Taxonomy" id="979627"/>
    <lineage>
        <taxon>Bacteria</taxon>
        <taxon>Bacillati</taxon>
        <taxon>Bacillota</taxon>
        <taxon>Clostridia</taxon>
        <taxon>Lachnospirales</taxon>
        <taxon>Lachnospiraceae</taxon>
        <taxon>Lachnoanaerobaculum</taxon>
    </lineage>
</organism>
<comment type="caution">
    <text evidence="1">The sequence shown here is derived from an EMBL/GenBank/DDBJ whole genome shotgun (WGS) entry which is preliminary data.</text>
</comment>
<dbReference type="AlphaFoldDB" id="A0A3P3Q3N0"/>
<dbReference type="RefSeq" id="WP_124950857.1">
    <property type="nucleotide sequence ID" value="NZ_RRCM01000001.1"/>
</dbReference>
<dbReference type="InterPro" id="IPR046564">
    <property type="entry name" value="DUF6718"/>
</dbReference>
<evidence type="ECO:0000313" key="1">
    <source>
        <dbReference type="EMBL" id="RRJ15852.1"/>
    </source>
</evidence>
<name>A0A3P3Q3N0_9FIRM</name>
<dbReference type="EMBL" id="RRCM01000001">
    <property type="protein sequence ID" value="RRJ15852.1"/>
    <property type="molecule type" value="Genomic_DNA"/>
</dbReference>
<dbReference type="Proteomes" id="UP000276982">
    <property type="component" value="Unassembled WGS sequence"/>
</dbReference>
<evidence type="ECO:0000313" key="2">
    <source>
        <dbReference type="Proteomes" id="UP000276982"/>
    </source>
</evidence>